<organism evidence="2 3">
    <name type="scientific">Buddleja alternifolia</name>
    <dbReference type="NCBI Taxonomy" id="168488"/>
    <lineage>
        <taxon>Eukaryota</taxon>
        <taxon>Viridiplantae</taxon>
        <taxon>Streptophyta</taxon>
        <taxon>Embryophyta</taxon>
        <taxon>Tracheophyta</taxon>
        <taxon>Spermatophyta</taxon>
        <taxon>Magnoliopsida</taxon>
        <taxon>eudicotyledons</taxon>
        <taxon>Gunneridae</taxon>
        <taxon>Pentapetalae</taxon>
        <taxon>asterids</taxon>
        <taxon>lamiids</taxon>
        <taxon>Lamiales</taxon>
        <taxon>Scrophulariaceae</taxon>
        <taxon>Buddlejeae</taxon>
        <taxon>Buddleja</taxon>
    </lineage>
</organism>
<evidence type="ECO:0000313" key="2">
    <source>
        <dbReference type="EMBL" id="KAG8389468.1"/>
    </source>
</evidence>
<name>A0AAV6YDA6_9LAMI</name>
<dbReference type="AlphaFoldDB" id="A0AAV6YDA6"/>
<gene>
    <name evidence="2" type="ORF">BUALT_Bualt02G0232500</name>
</gene>
<accession>A0AAV6YDA6</accession>
<evidence type="ECO:0000256" key="1">
    <source>
        <dbReference type="SAM" id="MobiDB-lite"/>
    </source>
</evidence>
<reference evidence="2" key="1">
    <citation type="submission" date="2019-10" db="EMBL/GenBank/DDBJ databases">
        <authorList>
            <person name="Zhang R."/>
            <person name="Pan Y."/>
            <person name="Wang J."/>
            <person name="Ma R."/>
            <person name="Yu S."/>
        </authorList>
    </citation>
    <scope>NUCLEOTIDE SEQUENCE</scope>
    <source>
        <strain evidence="2">LA-IB0</strain>
        <tissue evidence="2">Leaf</tissue>
    </source>
</reference>
<comment type="caution">
    <text evidence="2">The sequence shown here is derived from an EMBL/GenBank/DDBJ whole genome shotgun (WGS) entry which is preliminary data.</text>
</comment>
<protein>
    <recommendedName>
        <fullName evidence="4">Catalase</fullName>
    </recommendedName>
</protein>
<keyword evidence="3" id="KW-1185">Reference proteome</keyword>
<sequence>MKYQSQSKEDKVHSKEIRNEPLPEPNIINGDLHEENSGENFYIRDAVIHPVIQLGDDDTVLIQQQNPIGVEYMRSNPTYDFWDKNDQMSLKNHHYSETTDMDVPSTNAEVLANAFAQGLKDEDFFRSLAKQPAVNFNNLLERAEKYVNLEEATHAKLASGMCTT</sequence>
<dbReference type="Proteomes" id="UP000826271">
    <property type="component" value="Unassembled WGS sequence"/>
</dbReference>
<dbReference type="EMBL" id="WHWC01000002">
    <property type="protein sequence ID" value="KAG8389468.1"/>
    <property type="molecule type" value="Genomic_DNA"/>
</dbReference>
<feature type="region of interest" description="Disordered" evidence="1">
    <location>
        <begin position="1"/>
        <end position="30"/>
    </location>
</feature>
<evidence type="ECO:0008006" key="4">
    <source>
        <dbReference type="Google" id="ProtNLM"/>
    </source>
</evidence>
<evidence type="ECO:0000313" key="3">
    <source>
        <dbReference type="Proteomes" id="UP000826271"/>
    </source>
</evidence>
<feature type="compositionally biased region" description="Basic and acidic residues" evidence="1">
    <location>
        <begin position="7"/>
        <end position="21"/>
    </location>
</feature>
<proteinExistence type="predicted"/>